<sequence length="268" mass="29424">MKNLLKNRTVIGLSAIVLSLIICFGITPLYNNALQSKVKIVRISKDIPKGEIISSDKIETVEIGGYNLPKNVLIDKDSVVGKYATADLSKGDYILNSKVSSNPLAENKYLYSLDGNSQAISITIKSFAAGLSGKLQTGDIISIIASDYGEFRETVIPKELQYVKVLAVTTSEGADRVYNQKQTNEKDKEQELPSTITLLVNRTQAKLLADLEQKSKIHVSLIYRGSEENSQKFLDEQKKLINDNKDSNTGNMSNTDNSVSQGASTNEQ</sequence>
<comment type="caution">
    <text evidence="3">The sequence shown here is derived from an EMBL/GenBank/DDBJ whole genome shotgun (WGS) entry which is preliminary data.</text>
</comment>
<reference evidence="3 4" key="1">
    <citation type="submission" date="2018-03" db="EMBL/GenBank/DDBJ databases">
        <title>The uncultured portion of the human microbiome is neutrally assembled.</title>
        <authorList>
            <person name="Jeraldo P."/>
            <person name="Boardman L."/>
            <person name="White B.A."/>
            <person name="Nelson H."/>
            <person name="Goldenfeld N."/>
            <person name="Chia N."/>
        </authorList>
    </citation>
    <scope>NUCLEOTIDE SEQUENCE [LARGE SCALE GENOMIC DNA]</scope>
    <source>
        <strain evidence="3">CIM:MAG 903</strain>
    </source>
</reference>
<proteinExistence type="predicted"/>
<protein>
    <submittedName>
        <fullName evidence="3">Pilus assembly protein CpaB</fullName>
    </submittedName>
</protein>
<dbReference type="Pfam" id="PF08666">
    <property type="entry name" value="SAF"/>
    <property type="match status" value="1"/>
</dbReference>
<organism evidence="3 4">
    <name type="scientific">Clostridium cadaveris</name>
    <dbReference type="NCBI Taxonomy" id="1529"/>
    <lineage>
        <taxon>Bacteria</taxon>
        <taxon>Bacillati</taxon>
        <taxon>Bacillota</taxon>
        <taxon>Clostridia</taxon>
        <taxon>Eubacteriales</taxon>
        <taxon>Clostridiaceae</taxon>
        <taxon>Clostridium</taxon>
    </lineage>
</organism>
<feature type="domain" description="SAF" evidence="2">
    <location>
        <begin position="38"/>
        <end position="100"/>
    </location>
</feature>
<dbReference type="Proteomes" id="UP000246114">
    <property type="component" value="Unassembled WGS sequence"/>
</dbReference>
<dbReference type="InterPro" id="IPR013974">
    <property type="entry name" value="SAF"/>
</dbReference>
<accession>A0A316MBE9</accession>
<dbReference type="InterPro" id="IPR031571">
    <property type="entry name" value="RcpC_dom"/>
</dbReference>
<feature type="compositionally biased region" description="Polar residues" evidence="1">
    <location>
        <begin position="247"/>
        <end position="268"/>
    </location>
</feature>
<dbReference type="Pfam" id="PF16976">
    <property type="entry name" value="RcpC"/>
    <property type="match status" value="1"/>
</dbReference>
<dbReference type="Gene3D" id="3.90.1210.10">
    <property type="entry name" value="Antifreeze-like/N-acetylneuraminic acid synthase C-terminal domain"/>
    <property type="match status" value="1"/>
</dbReference>
<dbReference type="CDD" id="cd11614">
    <property type="entry name" value="SAF_CpaB_FlgA_like"/>
    <property type="match status" value="1"/>
</dbReference>
<dbReference type="AlphaFoldDB" id="A0A316MBE9"/>
<name>A0A316MBE9_9CLOT</name>
<evidence type="ECO:0000313" key="4">
    <source>
        <dbReference type="Proteomes" id="UP000246114"/>
    </source>
</evidence>
<gene>
    <name evidence="3" type="ORF">DBY38_00610</name>
</gene>
<dbReference type="SMART" id="SM00858">
    <property type="entry name" value="SAF"/>
    <property type="match status" value="1"/>
</dbReference>
<evidence type="ECO:0000259" key="2">
    <source>
        <dbReference type="SMART" id="SM00858"/>
    </source>
</evidence>
<dbReference type="EMBL" id="QAMZ01000003">
    <property type="protein sequence ID" value="PWL55827.1"/>
    <property type="molecule type" value="Genomic_DNA"/>
</dbReference>
<evidence type="ECO:0000256" key="1">
    <source>
        <dbReference type="SAM" id="MobiDB-lite"/>
    </source>
</evidence>
<feature type="region of interest" description="Disordered" evidence="1">
    <location>
        <begin position="239"/>
        <end position="268"/>
    </location>
</feature>
<evidence type="ECO:0000313" key="3">
    <source>
        <dbReference type="EMBL" id="PWL55827.1"/>
    </source>
</evidence>